<accession>A0A2J6N7U2</accession>
<keyword evidence="2" id="KW-0378">Hydrolase</keyword>
<evidence type="ECO:0000313" key="7">
    <source>
        <dbReference type="Proteomes" id="UP000237153"/>
    </source>
</evidence>
<reference evidence="4" key="2">
    <citation type="journal article" date="2020" name="mSystems">
        <title>Genome- and Community-Level Interaction Insights into Carbon Utilization and Element Cycling Functions of Hydrothermarchaeota in Hydrothermal Sediment.</title>
        <authorList>
            <person name="Zhou Z."/>
            <person name="Liu Y."/>
            <person name="Xu W."/>
            <person name="Pan J."/>
            <person name="Luo Z.H."/>
            <person name="Li M."/>
        </authorList>
    </citation>
    <scope>NUCLEOTIDE SEQUENCE [LARGE SCALE GENOMIC DNA]</scope>
    <source>
        <strain evidence="4">SpSt-1261</strain>
    </source>
</reference>
<dbReference type="EMBL" id="DSFH01000039">
    <property type="protein sequence ID" value="HEW63898.1"/>
    <property type="molecule type" value="Genomic_DNA"/>
</dbReference>
<dbReference type="Proteomes" id="UP000886076">
    <property type="component" value="Unassembled WGS sequence"/>
</dbReference>
<evidence type="ECO:0000256" key="2">
    <source>
        <dbReference type="ARBA" id="ARBA00022801"/>
    </source>
</evidence>
<evidence type="ECO:0000256" key="3">
    <source>
        <dbReference type="ARBA" id="ARBA00022840"/>
    </source>
</evidence>
<name>A0A2J6N7U2_9CREN</name>
<protein>
    <submittedName>
        <fullName evidence="6">Methylmalonyl Co-A mutase-associated GTPase MeaB</fullName>
    </submittedName>
</protein>
<dbReference type="GO" id="GO:0005524">
    <property type="term" value="F:ATP binding"/>
    <property type="evidence" value="ECO:0007669"/>
    <property type="project" value="UniProtKB-KW"/>
</dbReference>
<keyword evidence="3" id="KW-0067">ATP-binding</keyword>
<dbReference type="Proteomes" id="UP000652307">
    <property type="component" value="Unassembled WGS sequence"/>
</dbReference>
<dbReference type="EMBL" id="PNIM01000004">
    <property type="protein sequence ID" value="PMB75919.1"/>
    <property type="molecule type" value="Genomic_DNA"/>
</dbReference>
<organism evidence="6 7">
    <name type="scientific">Fervidicoccus fontis</name>
    <dbReference type="NCBI Taxonomy" id="683846"/>
    <lineage>
        <taxon>Archaea</taxon>
        <taxon>Thermoproteota</taxon>
        <taxon>Thermoprotei</taxon>
        <taxon>Fervidicoccales</taxon>
        <taxon>Fervidicoccaceae</taxon>
        <taxon>Fervidicoccus</taxon>
    </lineage>
</organism>
<evidence type="ECO:0000256" key="1">
    <source>
        <dbReference type="ARBA" id="ARBA00022741"/>
    </source>
</evidence>
<gene>
    <name evidence="6" type="ORF">C0188_01115</name>
    <name evidence="4" type="ORF">ENO39_02420</name>
    <name evidence="5" type="ORF">IOK49_00600</name>
</gene>
<dbReference type="InterPro" id="IPR004948">
    <property type="entry name" value="Nuc-triphosphatase_THEP1"/>
</dbReference>
<evidence type="ECO:0000313" key="6">
    <source>
        <dbReference type="EMBL" id="PMB75919.1"/>
    </source>
</evidence>
<proteinExistence type="predicted"/>
<comment type="caution">
    <text evidence="6">The sequence shown here is derived from an EMBL/GenBank/DDBJ whole genome shotgun (WGS) entry which is preliminary data.</text>
</comment>
<dbReference type="AlphaFoldDB" id="A0A2J6N7U2"/>
<dbReference type="GeneID" id="12450323"/>
<dbReference type="EMBL" id="JADEZV010000001">
    <property type="protein sequence ID" value="MBE9390589.1"/>
    <property type="molecule type" value="Genomic_DNA"/>
</dbReference>
<sequence>MKENRESVRIFLTGHPGIGKTTLVLKLASILTLEKVKFAGFATPEKRGKSGREGFELIIFPSNEVHELASKSIEKGYKMKLGSYYVNENMGAIILKIINEYLNDDSFKFFIGDEVGPMELMIPGIREGILKLLKAEEKSMLMSFHINLKQKDPEIYDLISKGDVYVLSTENRNQILNDIINKIRRKII</sequence>
<evidence type="ECO:0000313" key="4">
    <source>
        <dbReference type="EMBL" id="HEW63898.1"/>
    </source>
</evidence>
<dbReference type="GO" id="GO:0017111">
    <property type="term" value="F:ribonucleoside triphosphate phosphatase activity"/>
    <property type="evidence" value="ECO:0007669"/>
    <property type="project" value="InterPro"/>
</dbReference>
<reference evidence="5" key="3">
    <citation type="submission" date="2020-10" db="EMBL/GenBank/DDBJ databases">
        <title>Fervidococcus fontis strain 3639Fd - the first crenarchaeon capable of growth on lipids.</title>
        <authorList>
            <person name="Kochetkova T.V."/>
            <person name="Elcheninov A.G."/>
            <person name="Toschakov S.V."/>
            <person name="Kublanov I.V."/>
        </authorList>
    </citation>
    <scope>NUCLEOTIDE SEQUENCE</scope>
    <source>
        <strain evidence="5">3639Fd</strain>
    </source>
</reference>
<dbReference type="Pfam" id="PF03266">
    <property type="entry name" value="NTPase_1"/>
    <property type="match status" value="1"/>
</dbReference>
<dbReference type="InterPro" id="IPR027417">
    <property type="entry name" value="P-loop_NTPase"/>
</dbReference>
<dbReference type="Gene3D" id="3.40.50.300">
    <property type="entry name" value="P-loop containing nucleotide triphosphate hydrolases"/>
    <property type="match status" value="1"/>
</dbReference>
<dbReference type="OMA" id="MELMIPG"/>
<dbReference type="Proteomes" id="UP000237153">
    <property type="component" value="Unassembled WGS sequence"/>
</dbReference>
<dbReference type="RefSeq" id="WP_014558358.1">
    <property type="nucleotide sequence ID" value="NZ_DSFH01000039.1"/>
</dbReference>
<dbReference type="SUPFAM" id="SSF52540">
    <property type="entry name" value="P-loop containing nucleoside triphosphate hydrolases"/>
    <property type="match status" value="1"/>
</dbReference>
<keyword evidence="1" id="KW-0547">Nucleotide-binding</keyword>
<dbReference type="PANTHER" id="PTHR43146:SF1">
    <property type="entry name" value="CANCER-RELATED NUCLEOSIDE-TRIPHOSPHATASE"/>
    <property type="match status" value="1"/>
</dbReference>
<evidence type="ECO:0000313" key="5">
    <source>
        <dbReference type="EMBL" id="MBE9390589.1"/>
    </source>
</evidence>
<reference evidence="6 7" key="1">
    <citation type="submission" date="2018-01" db="EMBL/GenBank/DDBJ databases">
        <title>Metagenomic assembled genomes from two thermal pools in the Uzon Caldera, Kamchatka, Russia.</title>
        <authorList>
            <person name="Wilkins L."/>
            <person name="Ettinger C."/>
        </authorList>
    </citation>
    <scope>NUCLEOTIDE SEQUENCE [LARGE SCALE GENOMIC DNA]</scope>
    <source>
        <strain evidence="6">ZAV-06</strain>
    </source>
</reference>
<dbReference type="PANTHER" id="PTHR43146">
    <property type="entry name" value="CANCER-RELATED NUCLEOSIDE-TRIPHOSPHATASE"/>
    <property type="match status" value="1"/>
</dbReference>